<proteinExistence type="predicted"/>
<accession>A0A239NX21</accession>
<keyword evidence="2" id="KW-1185">Reference proteome</keyword>
<gene>
    <name evidence="1" type="ORF">SAMN05216252_15520</name>
</gene>
<evidence type="ECO:0000313" key="2">
    <source>
        <dbReference type="Proteomes" id="UP000198280"/>
    </source>
</evidence>
<sequence>MCRATPISGTARAAAVEFRNSTAEALASSPGTGSTRWARQCLMVEPLAS</sequence>
<dbReference type="Proteomes" id="UP000198280">
    <property type="component" value="Unassembled WGS sequence"/>
</dbReference>
<organism evidence="1 2">
    <name type="scientific">Actinacidiphila glaucinigra</name>
    <dbReference type="NCBI Taxonomy" id="235986"/>
    <lineage>
        <taxon>Bacteria</taxon>
        <taxon>Bacillati</taxon>
        <taxon>Actinomycetota</taxon>
        <taxon>Actinomycetes</taxon>
        <taxon>Kitasatosporales</taxon>
        <taxon>Streptomycetaceae</taxon>
        <taxon>Actinacidiphila</taxon>
    </lineage>
</organism>
<protein>
    <submittedName>
        <fullName evidence="1">Uncharacterized protein</fullName>
    </submittedName>
</protein>
<reference evidence="1 2" key="1">
    <citation type="submission" date="2017-06" db="EMBL/GenBank/DDBJ databases">
        <authorList>
            <person name="Kim H.J."/>
            <person name="Triplett B.A."/>
        </authorList>
    </citation>
    <scope>NUCLEOTIDE SEQUENCE [LARGE SCALE GENOMIC DNA]</scope>
    <source>
        <strain evidence="1 2">CGMCC 4.1858</strain>
    </source>
</reference>
<name>A0A239NX21_9ACTN</name>
<dbReference type="EMBL" id="FZOF01000055">
    <property type="protein sequence ID" value="SNT59427.1"/>
    <property type="molecule type" value="Genomic_DNA"/>
</dbReference>
<evidence type="ECO:0000313" key="1">
    <source>
        <dbReference type="EMBL" id="SNT59427.1"/>
    </source>
</evidence>
<dbReference type="AlphaFoldDB" id="A0A239NX21"/>